<feature type="transmembrane region" description="Helical" evidence="6">
    <location>
        <begin position="400"/>
        <end position="422"/>
    </location>
</feature>
<keyword evidence="4 6" id="KW-0472">Membrane</keyword>
<organism evidence="7 8">
    <name type="scientific">Cercophora newfieldiana</name>
    <dbReference type="NCBI Taxonomy" id="92897"/>
    <lineage>
        <taxon>Eukaryota</taxon>
        <taxon>Fungi</taxon>
        <taxon>Dikarya</taxon>
        <taxon>Ascomycota</taxon>
        <taxon>Pezizomycotina</taxon>
        <taxon>Sordariomycetes</taxon>
        <taxon>Sordariomycetidae</taxon>
        <taxon>Sordariales</taxon>
        <taxon>Lasiosphaeriaceae</taxon>
        <taxon>Cercophora</taxon>
    </lineage>
</organism>
<evidence type="ECO:0000256" key="4">
    <source>
        <dbReference type="ARBA" id="ARBA00023136"/>
    </source>
</evidence>
<feature type="transmembrane region" description="Helical" evidence="6">
    <location>
        <begin position="340"/>
        <end position="361"/>
    </location>
</feature>
<comment type="subcellular location">
    <subcellularLocation>
        <location evidence="1">Membrane</location>
        <topology evidence="1">Multi-pass membrane protein</topology>
    </subcellularLocation>
</comment>
<evidence type="ECO:0000256" key="5">
    <source>
        <dbReference type="SAM" id="MobiDB-lite"/>
    </source>
</evidence>
<feature type="transmembrane region" description="Helical" evidence="6">
    <location>
        <begin position="208"/>
        <end position="225"/>
    </location>
</feature>
<feature type="compositionally biased region" description="Basic and acidic residues" evidence="5">
    <location>
        <begin position="98"/>
        <end position="123"/>
    </location>
</feature>
<dbReference type="Pfam" id="PF04172">
    <property type="entry name" value="LrgB"/>
    <property type="match status" value="2"/>
</dbReference>
<dbReference type="Proteomes" id="UP001174936">
    <property type="component" value="Unassembled WGS sequence"/>
</dbReference>
<evidence type="ECO:0000313" key="7">
    <source>
        <dbReference type="EMBL" id="KAK0639546.1"/>
    </source>
</evidence>
<keyword evidence="2 6" id="KW-0812">Transmembrane</keyword>
<dbReference type="PANTHER" id="PTHR30249">
    <property type="entry name" value="PUTATIVE SEROTONIN TRANSPORTER"/>
    <property type="match status" value="1"/>
</dbReference>
<sequence length="531" mass="56689">MAGVFGTLLVCGCIVPGVDGYYRKHLQGAANLLNRHMSIGFTIPFVMICRNSLASPGTIGLIIVCFLLTGFFNTVLSYAVALPLQILMSRWTDRSEEREITKEAAHKGEPEAKKQPLEEKTPGDRATPSPTSTLLSTDSEAVTLVASRSPTPAEKMVDEEALAEEAKPVDRRTTLCKWALQNPMLLTSWLIAVTVGLPLRYATQHDTVLATCLLFAVWFSTLAIQSGVKTNQHLRPWLCTLLSGFLNPVLWTSLAMIAYIFADSAISNRSLPTMLDTLQTHNTLSELFLRTVTADAQLTAPGKDVMAAGDIALSILNAGLVSWGLKLYEYRRQLLSRAGLTVFSVSSLLALGNVALGPLFAHALSLGPASRDLAFAARSVTLALGSPVMSTLGGDAGLNATMVVVSGILFQMGLGFGAGAWLEGKTTALVEGWCRFAEQDGDIEAQCRTSSSSSADSQDQDQDHVNDPKTVAAGVTIGINAAAMGTAYLYEVKSDAAPYSALSMMALGIMTVVFSSIPPLALWVVQRVSPV</sequence>
<accession>A0AA40CHZ6</accession>
<evidence type="ECO:0008006" key="9">
    <source>
        <dbReference type="Google" id="ProtNLM"/>
    </source>
</evidence>
<dbReference type="PANTHER" id="PTHR30249:SF0">
    <property type="entry name" value="PLASTIDAL GLYCOLATE_GLYCERATE TRANSLOCATOR 1, CHLOROPLASTIC"/>
    <property type="match status" value="1"/>
</dbReference>
<evidence type="ECO:0000256" key="2">
    <source>
        <dbReference type="ARBA" id="ARBA00022692"/>
    </source>
</evidence>
<dbReference type="GO" id="GO:0016020">
    <property type="term" value="C:membrane"/>
    <property type="evidence" value="ECO:0007669"/>
    <property type="project" value="UniProtKB-SubCell"/>
</dbReference>
<feature type="transmembrane region" description="Helical" evidence="6">
    <location>
        <begin position="237"/>
        <end position="262"/>
    </location>
</feature>
<keyword evidence="8" id="KW-1185">Reference proteome</keyword>
<name>A0AA40CHZ6_9PEZI</name>
<evidence type="ECO:0000256" key="6">
    <source>
        <dbReference type="SAM" id="Phobius"/>
    </source>
</evidence>
<evidence type="ECO:0000256" key="3">
    <source>
        <dbReference type="ARBA" id="ARBA00022989"/>
    </source>
</evidence>
<dbReference type="AlphaFoldDB" id="A0AA40CHZ6"/>
<feature type="transmembrane region" description="Helical" evidence="6">
    <location>
        <begin position="59"/>
        <end position="84"/>
    </location>
</feature>
<keyword evidence="3 6" id="KW-1133">Transmembrane helix</keyword>
<feature type="transmembrane region" description="Helical" evidence="6">
    <location>
        <begin position="502"/>
        <end position="525"/>
    </location>
</feature>
<evidence type="ECO:0000313" key="8">
    <source>
        <dbReference type="Proteomes" id="UP001174936"/>
    </source>
</evidence>
<dbReference type="EMBL" id="JAULSV010000007">
    <property type="protein sequence ID" value="KAK0639546.1"/>
    <property type="molecule type" value="Genomic_DNA"/>
</dbReference>
<protein>
    <recommendedName>
        <fullName evidence="9">LrgB-like protein</fullName>
    </recommendedName>
</protein>
<feature type="transmembrane region" description="Helical" evidence="6">
    <location>
        <begin position="311"/>
        <end position="328"/>
    </location>
</feature>
<dbReference type="InterPro" id="IPR007300">
    <property type="entry name" value="CidB/LrgB"/>
</dbReference>
<feature type="transmembrane region" description="Helical" evidence="6">
    <location>
        <begin position="184"/>
        <end position="202"/>
    </location>
</feature>
<feature type="transmembrane region" description="Helical" evidence="6">
    <location>
        <begin position="471"/>
        <end position="490"/>
    </location>
</feature>
<proteinExistence type="predicted"/>
<evidence type="ECO:0000256" key="1">
    <source>
        <dbReference type="ARBA" id="ARBA00004141"/>
    </source>
</evidence>
<comment type="caution">
    <text evidence="7">The sequence shown here is derived from an EMBL/GenBank/DDBJ whole genome shotgun (WGS) entry which is preliminary data.</text>
</comment>
<gene>
    <name evidence="7" type="ORF">B0T16DRAFT_337618</name>
</gene>
<feature type="region of interest" description="Disordered" evidence="5">
    <location>
        <begin position="98"/>
        <end position="134"/>
    </location>
</feature>
<reference evidence="7" key="1">
    <citation type="submission" date="2023-06" db="EMBL/GenBank/DDBJ databases">
        <title>Genome-scale phylogeny and comparative genomics of the fungal order Sordariales.</title>
        <authorList>
            <consortium name="Lawrence Berkeley National Laboratory"/>
            <person name="Hensen N."/>
            <person name="Bonometti L."/>
            <person name="Westerberg I."/>
            <person name="Brannstrom I.O."/>
            <person name="Guillou S."/>
            <person name="Cros-Aarteil S."/>
            <person name="Calhoun S."/>
            <person name="Haridas S."/>
            <person name="Kuo A."/>
            <person name="Mondo S."/>
            <person name="Pangilinan J."/>
            <person name="Riley R."/>
            <person name="Labutti K."/>
            <person name="Andreopoulos B."/>
            <person name="Lipzen A."/>
            <person name="Chen C."/>
            <person name="Yanf M."/>
            <person name="Daum C."/>
            <person name="Ng V."/>
            <person name="Clum A."/>
            <person name="Steindorff A."/>
            <person name="Ohm R."/>
            <person name="Martin F."/>
            <person name="Silar P."/>
            <person name="Natvig D."/>
            <person name="Lalanne C."/>
            <person name="Gautier V."/>
            <person name="Ament-Velasquez S.L."/>
            <person name="Kruys A."/>
            <person name="Hutchinson M.I."/>
            <person name="Powell A.J."/>
            <person name="Barry K."/>
            <person name="Miller A.N."/>
            <person name="Grigoriev I.V."/>
            <person name="Debuchy R."/>
            <person name="Gladieux P."/>
            <person name="Thoren M.H."/>
            <person name="Johannesson H."/>
        </authorList>
    </citation>
    <scope>NUCLEOTIDE SEQUENCE</scope>
    <source>
        <strain evidence="7">SMH2532-1</strain>
    </source>
</reference>